<accession>A0A7J6VZV2</accession>
<evidence type="ECO:0000313" key="2">
    <source>
        <dbReference type="Proteomes" id="UP000554482"/>
    </source>
</evidence>
<dbReference type="InterPro" id="IPR043140">
    <property type="entry name" value="Ribosomal_uS14_sf"/>
</dbReference>
<protein>
    <submittedName>
        <fullName evidence="1">Uncharacterized protein</fullName>
    </submittedName>
</protein>
<evidence type="ECO:0000313" key="1">
    <source>
        <dbReference type="EMBL" id="KAF5190411.1"/>
    </source>
</evidence>
<proteinExistence type="predicted"/>
<sequence length="81" mass="9021">MGHSNVWNSHPKTYGPGSAFEAMPRKLVSSSTAKECNLQSLLGEAVGLKTILQHQFVEEAVILVYHDCYQSLLELLDGLYR</sequence>
<organism evidence="1 2">
    <name type="scientific">Thalictrum thalictroides</name>
    <name type="common">Rue-anemone</name>
    <name type="synonym">Anemone thalictroides</name>
    <dbReference type="NCBI Taxonomy" id="46969"/>
    <lineage>
        <taxon>Eukaryota</taxon>
        <taxon>Viridiplantae</taxon>
        <taxon>Streptophyta</taxon>
        <taxon>Embryophyta</taxon>
        <taxon>Tracheophyta</taxon>
        <taxon>Spermatophyta</taxon>
        <taxon>Magnoliopsida</taxon>
        <taxon>Ranunculales</taxon>
        <taxon>Ranunculaceae</taxon>
        <taxon>Thalictroideae</taxon>
        <taxon>Thalictrum</taxon>
    </lineage>
</organism>
<keyword evidence="2" id="KW-1185">Reference proteome</keyword>
<dbReference type="EMBL" id="JABWDY010024225">
    <property type="protein sequence ID" value="KAF5190411.1"/>
    <property type="molecule type" value="Genomic_DNA"/>
</dbReference>
<dbReference type="Proteomes" id="UP000554482">
    <property type="component" value="Unassembled WGS sequence"/>
</dbReference>
<dbReference type="AlphaFoldDB" id="A0A7J6VZV2"/>
<dbReference type="OrthoDB" id="1742792at2759"/>
<dbReference type="Gene3D" id="4.10.830.10">
    <property type="entry name" value="30s Ribosomal Protein S14, Chain N"/>
    <property type="match status" value="1"/>
</dbReference>
<gene>
    <name evidence="1" type="ORF">FRX31_020002</name>
</gene>
<reference evidence="1 2" key="1">
    <citation type="submission" date="2020-06" db="EMBL/GenBank/DDBJ databases">
        <title>Transcriptomic and genomic resources for Thalictrum thalictroides and T. hernandezii: Facilitating candidate gene discovery in an emerging model plant lineage.</title>
        <authorList>
            <person name="Arias T."/>
            <person name="Riano-Pachon D.M."/>
            <person name="Di Stilio V.S."/>
        </authorList>
    </citation>
    <scope>NUCLEOTIDE SEQUENCE [LARGE SCALE GENOMIC DNA]</scope>
    <source>
        <strain evidence="2">cv. WT478/WT964</strain>
        <tissue evidence="1">Leaves</tissue>
    </source>
</reference>
<comment type="caution">
    <text evidence="1">The sequence shown here is derived from an EMBL/GenBank/DDBJ whole genome shotgun (WGS) entry which is preliminary data.</text>
</comment>
<name>A0A7J6VZV2_THATH</name>